<dbReference type="Pfam" id="PF01872">
    <property type="entry name" value="RibD_C"/>
    <property type="match status" value="1"/>
</dbReference>
<sequence length="180" mass="19377">MNSPSQQPHAFTGRVFIGTSLDGFIARPDGDLEWLNVRAEHAGDTGYDAFMAGIDTIVMGRNTYEKTLTFGFWPYEGLRVLVLSTHLSTDDANITVAPTLPVLLRELHAGGASNVYVDGGQLVQTFLREGLIHQLTITTAPVLLGQGIPLFGPLDRDVELTLSSSRALGGGFVQSTYAVN</sequence>
<dbReference type="Gene3D" id="3.40.430.10">
    <property type="entry name" value="Dihydrofolate Reductase, subunit A"/>
    <property type="match status" value="1"/>
</dbReference>
<dbReference type="InterPro" id="IPR050765">
    <property type="entry name" value="Riboflavin_Biosynth_HTPR"/>
</dbReference>
<dbReference type="RefSeq" id="WP_121483591.1">
    <property type="nucleotide sequence ID" value="NZ_QQXL01000001.1"/>
</dbReference>
<dbReference type="Proteomes" id="UP000273119">
    <property type="component" value="Unassembled WGS sequence"/>
</dbReference>
<dbReference type="GO" id="GO:0009231">
    <property type="term" value="P:riboflavin biosynthetic process"/>
    <property type="evidence" value="ECO:0007669"/>
    <property type="project" value="InterPro"/>
</dbReference>
<dbReference type="InterPro" id="IPR002734">
    <property type="entry name" value="RibDG_C"/>
</dbReference>
<dbReference type="SUPFAM" id="SSF53597">
    <property type="entry name" value="Dihydrofolate reductase-like"/>
    <property type="match status" value="1"/>
</dbReference>
<keyword evidence="3" id="KW-1185">Reference proteome</keyword>
<organism evidence="2 3">
    <name type="scientific">Galactobacter caseinivorans</name>
    <dbReference type="NCBI Taxonomy" id="2676123"/>
    <lineage>
        <taxon>Bacteria</taxon>
        <taxon>Bacillati</taxon>
        <taxon>Actinomycetota</taxon>
        <taxon>Actinomycetes</taxon>
        <taxon>Micrococcales</taxon>
        <taxon>Micrococcaceae</taxon>
        <taxon>Galactobacter</taxon>
    </lineage>
</organism>
<feature type="domain" description="Bacterial bifunctional deaminase-reductase C-terminal" evidence="1">
    <location>
        <begin position="15"/>
        <end position="173"/>
    </location>
</feature>
<evidence type="ECO:0000259" key="1">
    <source>
        <dbReference type="Pfam" id="PF01872"/>
    </source>
</evidence>
<evidence type="ECO:0000313" key="2">
    <source>
        <dbReference type="EMBL" id="RKW71327.1"/>
    </source>
</evidence>
<dbReference type="PANTHER" id="PTHR38011">
    <property type="entry name" value="DIHYDROFOLATE REDUCTASE FAMILY PROTEIN (AFU_ORTHOLOGUE AFUA_8G06820)"/>
    <property type="match status" value="1"/>
</dbReference>
<comment type="caution">
    <text evidence="2">The sequence shown here is derived from an EMBL/GenBank/DDBJ whole genome shotgun (WGS) entry which is preliminary data.</text>
</comment>
<accession>A0A496PLB7</accession>
<evidence type="ECO:0000313" key="3">
    <source>
        <dbReference type="Proteomes" id="UP000273119"/>
    </source>
</evidence>
<dbReference type="PANTHER" id="PTHR38011:SF11">
    <property type="entry name" value="2,5-DIAMINO-6-RIBOSYLAMINO-4(3H)-PYRIMIDINONE 5'-PHOSPHATE REDUCTASE"/>
    <property type="match status" value="1"/>
</dbReference>
<dbReference type="GO" id="GO:0008703">
    <property type="term" value="F:5-amino-6-(5-phosphoribosylamino)uracil reductase activity"/>
    <property type="evidence" value="ECO:0007669"/>
    <property type="project" value="InterPro"/>
</dbReference>
<name>A0A496PLB7_9MICC</name>
<reference evidence="2 3" key="1">
    <citation type="submission" date="2018-07" db="EMBL/GenBank/DDBJ databases">
        <title>Arthrobacter sp. nov., isolated from raw cow's milk with high bacterial count.</title>
        <authorList>
            <person name="Hahne J."/>
            <person name="Isele D."/>
            <person name="Lipski A."/>
        </authorList>
    </citation>
    <scope>NUCLEOTIDE SEQUENCE [LARGE SCALE GENOMIC DNA]</scope>
    <source>
        <strain evidence="2 3">JZ R-183</strain>
    </source>
</reference>
<dbReference type="InterPro" id="IPR024072">
    <property type="entry name" value="DHFR-like_dom_sf"/>
</dbReference>
<dbReference type="EMBL" id="QQXL01000001">
    <property type="protein sequence ID" value="RKW71327.1"/>
    <property type="molecule type" value="Genomic_DNA"/>
</dbReference>
<dbReference type="AlphaFoldDB" id="A0A496PLB7"/>
<proteinExistence type="predicted"/>
<protein>
    <submittedName>
        <fullName evidence="2">Dihydrofolate reductase</fullName>
    </submittedName>
</protein>
<gene>
    <name evidence="2" type="ORF">DWQ67_00210</name>
</gene>